<dbReference type="InterPro" id="IPR013132">
    <property type="entry name" value="PseI/NeuA/B-like_N"/>
</dbReference>
<accession>A0A7V3N5Q4</accession>
<name>A0A7V3N5Q4_UNCC3</name>
<dbReference type="InterPro" id="IPR013785">
    <property type="entry name" value="Aldolase_TIM"/>
</dbReference>
<feature type="domain" description="AFP-like" evidence="1">
    <location>
        <begin position="294"/>
        <end position="350"/>
    </location>
</feature>
<dbReference type="CDD" id="cd11615">
    <property type="entry name" value="SAF_NeuB_like"/>
    <property type="match status" value="1"/>
</dbReference>
<keyword evidence="2" id="KW-0808">Transferase</keyword>
<gene>
    <name evidence="2" type="primary">neuB</name>
    <name evidence="2" type="ORF">ENV41_00475</name>
</gene>
<reference evidence="2" key="1">
    <citation type="journal article" date="2020" name="mSystems">
        <title>Genome- and Community-Level Interaction Insights into Carbon Utilization and Element Cycling Functions of Hydrothermarchaeota in Hydrothermal Sediment.</title>
        <authorList>
            <person name="Zhou Z."/>
            <person name="Liu Y."/>
            <person name="Xu W."/>
            <person name="Pan J."/>
            <person name="Luo Z.H."/>
            <person name="Li M."/>
        </authorList>
    </citation>
    <scope>NUCLEOTIDE SEQUENCE [LARGE SCALE GENOMIC DNA]</scope>
    <source>
        <strain evidence="2">SpSt-757</strain>
    </source>
</reference>
<dbReference type="PROSITE" id="PS50844">
    <property type="entry name" value="AFP_LIKE"/>
    <property type="match status" value="1"/>
</dbReference>
<evidence type="ECO:0000259" key="1">
    <source>
        <dbReference type="PROSITE" id="PS50844"/>
    </source>
</evidence>
<dbReference type="Gene3D" id="3.20.20.70">
    <property type="entry name" value="Aldolase class I"/>
    <property type="match status" value="1"/>
</dbReference>
<dbReference type="SUPFAM" id="SSF51569">
    <property type="entry name" value="Aldolase"/>
    <property type="match status" value="1"/>
</dbReference>
<proteinExistence type="predicted"/>
<dbReference type="InterPro" id="IPR051690">
    <property type="entry name" value="PseI-like"/>
</dbReference>
<dbReference type="Pfam" id="PF08666">
    <property type="entry name" value="SAF"/>
    <property type="match status" value="1"/>
</dbReference>
<dbReference type="AlphaFoldDB" id="A0A7V3N5Q4"/>
<dbReference type="PANTHER" id="PTHR42966:SF1">
    <property type="entry name" value="SIALIC ACID SYNTHASE"/>
    <property type="match status" value="1"/>
</dbReference>
<dbReference type="Pfam" id="PF03102">
    <property type="entry name" value="NeuB"/>
    <property type="match status" value="1"/>
</dbReference>
<dbReference type="SUPFAM" id="SSF51269">
    <property type="entry name" value="AFP III-like domain"/>
    <property type="match status" value="1"/>
</dbReference>
<dbReference type="InterPro" id="IPR036732">
    <property type="entry name" value="AFP_Neu5c_C_sf"/>
</dbReference>
<dbReference type="GO" id="GO:0047444">
    <property type="term" value="F:N-acylneuraminate-9-phosphate synthase activity"/>
    <property type="evidence" value="ECO:0007669"/>
    <property type="project" value="TreeGrafter"/>
</dbReference>
<dbReference type="Gene3D" id="3.90.1210.10">
    <property type="entry name" value="Antifreeze-like/N-acetylneuraminic acid synthase C-terminal domain"/>
    <property type="match status" value="1"/>
</dbReference>
<dbReference type="GO" id="GO:0050462">
    <property type="term" value="F:N-acetylneuraminate synthase activity"/>
    <property type="evidence" value="ECO:0007669"/>
    <property type="project" value="UniProtKB-EC"/>
</dbReference>
<dbReference type="InterPro" id="IPR020007">
    <property type="entry name" value="NeuB/NeuA"/>
</dbReference>
<dbReference type="InterPro" id="IPR013974">
    <property type="entry name" value="SAF"/>
</dbReference>
<dbReference type="NCBIfam" id="TIGR03569">
    <property type="entry name" value="NeuB_NnaB"/>
    <property type="match status" value="1"/>
</dbReference>
<dbReference type="InterPro" id="IPR006190">
    <property type="entry name" value="SAF_AFP_Neu5Ac"/>
</dbReference>
<dbReference type="GO" id="GO:0016051">
    <property type="term" value="P:carbohydrate biosynthetic process"/>
    <property type="evidence" value="ECO:0007669"/>
    <property type="project" value="InterPro"/>
</dbReference>
<dbReference type="EC" id="2.5.1.56" evidence="2"/>
<dbReference type="PANTHER" id="PTHR42966">
    <property type="entry name" value="N-ACETYLNEURAMINATE SYNTHASE"/>
    <property type="match status" value="1"/>
</dbReference>
<organism evidence="2">
    <name type="scientific">candidate division CPR3 bacterium</name>
    <dbReference type="NCBI Taxonomy" id="2268181"/>
    <lineage>
        <taxon>Bacteria</taxon>
        <taxon>Bacteria division CPR3</taxon>
    </lineage>
</organism>
<dbReference type="SMART" id="SM00858">
    <property type="entry name" value="SAF"/>
    <property type="match status" value="1"/>
</dbReference>
<evidence type="ECO:0000313" key="2">
    <source>
        <dbReference type="EMBL" id="HFZ08595.1"/>
    </source>
</evidence>
<comment type="caution">
    <text evidence="2">The sequence shown here is derived from an EMBL/GenBank/DDBJ whole genome shotgun (WGS) entry which is preliminary data.</text>
</comment>
<sequence length="350" mass="38707">MEEKRIKIGKRFVGEGCPSLIIAEAGVNHNGSLKLAKKMIDAAKMAGAGAIKFQTFITEELVTQDAPKANYQKKATGSKSQYEMLKKLELSERDFKELFNYCKRRGIMFLSTPFDSKSAEFLLKLGVPAFKIGSGDLTNIPLLLQVAGYKRPIILSTGMATLTEIKEAVKTIYSTGNKNLILLHCTSNYPTKYKEVNLRAMEALKKRFNVPIGYSDHTEGIEVANAAVGMGACVVEKHFTLDRSLPGPDHKASLEPDEFAKMVRSIRNIELAMGDGIKRPQRSELEIKKVARKSIVAARDIQAGEIITKDMLAVKRPGTGIEPKFFSQIIGKRTKVALSKDQVLTWGKLV</sequence>
<protein>
    <submittedName>
        <fullName evidence="2">N-acetylneuraminate synthase</fullName>
        <ecNumber evidence="2">2.5.1.56</ecNumber>
    </submittedName>
</protein>
<dbReference type="EMBL" id="DTGG01000019">
    <property type="protein sequence ID" value="HFZ08595.1"/>
    <property type="molecule type" value="Genomic_DNA"/>
</dbReference>
<dbReference type="InterPro" id="IPR057736">
    <property type="entry name" value="SAF_PseI/NeuA/NeuB"/>
</dbReference>